<protein>
    <submittedName>
        <fullName evidence="1">GDP-L-fucose synthase-like</fullName>
    </submittedName>
</protein>
<dbReference type="Proteomes" id="UP001152795">
    <property type="component" value="Unassembled WGS sequence"/>
</dbReference>
<comment type="caution">
    <text evidence="1">The sequence shown here is derived from an EMBL/GenBank/DDBJ whole genome shotgun (WGS) entry which is preliminary data.</text>
</comment>
<organism evidence="1 2">
    <name type="scientific">Paramuricea clavata</name>
    <name type="common">Red gorgonian</name>
    <name type="synonym">Violescent sea-whip</name>
    <dbReference type="NCBI Taxonomy" id="317549"/>
    <lineage>
        <taxon>Eukaryota</taxon>
        <taxon>Metazoa</taxon>
        <taxon>Cnidaria</taxon>
        <taxon>Anthozoa</taxon>
        <taxon>Octocorallia</taxon>
        <taxon>Malacalcyonacea</taxon>
        <taxon>Plexauridae</taxon>
        <taxon>Paramuricea</taxon>
    </lineage>
</organism>
<dbReference type="AlphaFoldDB" id="A0A6S7GHY1"/>
<accession>A0A6S7GHY1</accession>
<dbReference type="InterPro" id="IPR036291">
    <property type="entry name" value="NAD(P)-bd_dom_sf"/>
</dbReference>
<sequence length="152" mass="17185">MSGKKVIMVTGGTGLVGQAVRSIAEAEERRENEEWIFLSSKDGDLGNMEATKAIFEKYKPTHVIHLAAMVGGLFRNLKYNLDFLRQNILINDNVLQCSYEYKVQKCVSCLSTCIFPDKTTYPIDETMVHDGPPHDSNFGYSYAKRLIDIQNK</sequence>
<dbReference type="PANTHER" id="PTHR43238">
    <property type="entry name" value="GDP-L-FUCOSE SYNTHASE"/>
    <property type="match status" value="1"/>
</dbReference>
<dbReference type="GO" id="GO:0050577">
    <property type="term" value="F:GDP-L-fucose synthase activity"/>
    <property type="evidence" value="ECO:0007669"/>
    <property type="project" value="TreeGrafter"/>
</dbReference>
<evidence type="ECO:0000313" key="1">
    <source>
        <dbReference type="EMBL" id="CAB3989122.1"/>
    </source>
</evidence>
<dbReference type="SUPFAM" id="SSF51735">
    <property type="entry name" value="NAD(P)-binding Rossmann-fold domains"/>
    <property type="match status" value="1"/>
</dbReference>
<reference evidence="1" key="1">
    <citation type="submission" date="2020-04" db="EMBL/GenBank/DDBJ databases">
        <authorList>
            <person name="Alioto T."/>
            <person name="Alioto T."/>
            <person name="Gomez Garrido J."/>
        </authorList>
    </citation>
    <scope>NUCLEOTIDE SEQUENCE</scope>
    <source>
        <strain evidence="1">A484AB</strain>
    </source>
</reference>
<evidence type="ECO:0000313" key="2">
    <source>
        <dbReference type="Proteomes" id="UP001152795"/>
    </source>
</evidence>
<gene>
    <name evidence="1" type="ORF">PACLA_8A077362</name>
</gene>
<dbReference type="OrthoDB" id="202470at2759"/>
<keyword evidence="2" id="KW-1185">Reference proteome</keyword>
<dbReference type="Pfam" id="PF01370">
    <property type="entry name" value="Epimerase"/>
    <property type="match status" value="1"/>
</dbReference>
<dbReference type="Gene3D" id="3.40.50.720">
    <property type="entry name" value="NAD(P)-binding Rossmann-like Domain"/>
    <property type="match status" value="1"/>
</dbReference>
<name>A0A6S7GHY1_PARCT</name>
<dbReference type="EMBL" id="CACRXK020001433">
    <property type="protein sequence ID" value="CAB3989122.1"/>
    <property type="molecule type" value="Genomic_DNA"/>
</dbReference>
<dbReference type="InterPro" id="IPR001509">
    <property type="entry name" value="Epimerase_deHydtase"/>
</dbReference>
<dbReference type="PANTHER" id="PTHR43238:SF1">
    <property type="entry name" value="GDP-L-FUCOSE SYNTHASE"/>
    <property type="match status" value="1"/>
</dbReference>
<proteinExistence type="predicted"/>